<gene>
    <name evidence="5" type="ORF">GTO91_15165</name>
</gene>
<feature type="region of interest" description="Disordered" evidence="2">
    <location>
        <begin position="430"/>
        <end position="464"/>
    </location>
</feature>
<dbReference type="Pfam" id="PF12419">
    <property type="entry name" value="DUF3670"/>
    <property type="match status" value="1"/>
</dbReference>
<dbReference type="Pfam" id="PF00176">
    <property type="entry name" value="SNF2-rel_dom"/>
    <property type="match status" value="1"/>
</dbReference>
<protein>
    <submittedName>
        <fullName evidence="5">ATP-dependent helicase</fullName>
    </submittedName>
</protein>
<dbReference type="InterPro" id="IPR027417">
    <property type="entry name" value="P-loop_NTPase"/>
</dbReference>
<keyword evidence="5" id="KW-0347">Helicase</keyword>
<dbReference type="EMBL" id="WXEY01000024">
    <property type="protein sequence ID" value="MZP31054.1"/>
    <property type="molecule type" value="Genomic_DNA"/>
</dbReference>
<dbReference type="GO" id="GO:0016787">
    <property type="term" value="F:hydrolase activity"/>
    <property type="evidence" value="ECO:0007669"/>
    <property type="project" value="UniProtKB-KW"/>
</dbReference>
<dbReference type="OrthoDB" id="9814088at2"/>
<organism evidence="5 6">
    <name type="scientific">Heliomicrobium undosum</name>
    <dbReference type="NCBI Taxonomy" id="121734"/>
    <lineage>
        <taxon>Bacteria</taxon>
        <taxon>Bacillati</taxon>
        <taxon>Bacillota</taxon>
        <taxon>Clostridia</taxon>
        <taxon>Eubacteriales</taxon>
        <taxon>Heliobacteriaceae</taxon>
        <taxon>Heliomicrobium</taxon>
    </lineage>
</organism>
<evidence type="ECO:0000256" key="1">
    <source>
        <dbReference type="ARBA" id="ARBA00022801"/>
    </source>
</evidence>
<dbReference type="FunFam" id="3.40.50.300:FF:000533">
    <property type="entry name" value="Helicase, Snf2 family"/>
    <property type="match status" value="1"/>
</dbReference>
<dbReference type="CDD" id="cd18793">
    <property type="entry name" value="SF2_C_SNF"/>
    <property type="match status" value="1"/>
</dbReference>
<keyword evidence="5" id="KW-0547">Nucleotide-binding</keyword>
<dbReference type="AlphaFoldDB" id="A0A845L8D4"/>
<dbReference type="GO" id="GO:0015616">
    <property type="term" value="F:DNA translocase activity"/>
    <property type="evidence" value="ECO:0007669"/>
    <property type="project" value="TreeGrafter"/>
</dbReference>
<dbReference type="GO" id="GO:0005524">
    <property type="term" value="F:ATP binding"/>
    <property type="evidence" value="ECO:0007669"/>
    <property type="project" value="InterPro"/>
</dbReference>
<comment type="caution">
    <text evidence="5">The sequence shown here is derived from an EMBL/GenBank/DDBJ whole genome shotgun (WGS) entry which is preliminary data.</text>
</comment>
<feature type="compositionally biased region" description="Low complexity" evidence="2">
    <location>
        <begin position="430"/>
        <end position="457"/>
    </location>
</feature>
<dbReference type="SMART" id="SM00490">
    <property type="entry name" value="HELICc"/>
    <property type="match status" value="1"/>
</dbReference>
<sequence length="1001" mass="113813">MIASNMQVHIRWIPGRGFFLWTDRPFGYGTDPLDRAQEWKFRLFANHESSFYGSFIDVEEREGQAGLLLPPGTALDFLLKPPVSDFFHWHWSPDVRELQRLALSVAIALAEKRWQPDYRLWLQGRRGLRLDLGDGRPIDEGINDWTGLLIDEQVAGDPTARKQWEQLVTDCPMLHPDYPREGSFLDEADWLEAIGWTVDRAPFSVGLRLSEPEEDQAWRLQVVLFDREDPSRVIEATSSGMEGDVEDVEKNLPDSWKPYAGRIERAVRKWQALAPRLFGEDGREDAPDPTDPPRLKEELTEREAWSFLAEDSLRLAEAGEKILLPRWWDDLKQKGLRLKAVSRSMPGDFEESYLGVDRLVQFDWKLAVGETELTEAEFREAARQNRRLLRIRGRWVQLDPDLVRQALKVMNRKGGEMDLAEVLRLHFLSASAGDDPPGDTPPGDASPADPADIPSPGFFDPAKRETEPFPAVSIEVELNEQLANMAEKLSRQSVGPTLAEPPGFCGRLRPYQRTGLTWLWFLRRFGFGACLADDMGLGKTIQWIAYLLQIKAQATGQPSSTPATPAPSTSAPAAPSLLICPTSVLGNWQKELAAFAPSLRVYLHYGPQRLKGEDFAQAVAQADLTLTTYGLAYLDEAELGAVKWDCLCLDEAQNIKNVYTKQSAAVRQFTARHRVALTGTPMENRLSELWSIMDFLNPGYLGSASEFLRQFAHSAGREGEESAAGQVRRLVRPFLLRRVKSDPAIEPDLPDKQESKEFLPLTLEQAALYENVIGELFERIDEEAGMTRRGMILKTLTRLKQVCDHPALLLKEKSPADFRRRSAKADRLIEMVEELRQEGDGCLIFTQYVEMGRMLQEYLEKELGERAEFLHGGVPRARRDDMIERFQSGKDFAILILSLRAGGFGLNLTAANHVFHFDRWWNPAVENQATDRAYRIGQRRHVQVHKLITLGTLEERIDEMLERKQGLNDRIVGNGEVWVTELSTRELREIFALRREWVGRE</sequence>
<dbReference type="GO" id="GO:0004386">
    <property type="term" value="F:helicase activity"/>
    <property type="evidence" value="ECO:0007669"/>
    <property type="project" value="UniProtKB-KW"/>
</dbReference>
<dbReference type="InterPro" id="IPR038718">
    <property type="entry name" value="SNF2-like_sf"/>
</dbReference>
<feature type="domain" description="Helicase C-terminal" evidence="4">
    <location>
        <begin position="824"/>
        <end position="983"/>
    </location>
</feature>
<dbReference type="InterPro" id="IPR000330">
    <property type="entry name" value="SNF2_N"/>
</dbReference>
<dbReference type="PROSITE" id="PS51194">
    <property type="entry name" value="HELICASE_CTER"/>
    <property type="match status" value="1"/>
</dbReference>
<keyword evidence="1" id="KW-0378">Hydrolase</keyword>
<dbReference type="Gene3D" id="3.40.50.10810">
    <property type="entry name" value="Tandem AAA-ATPase domain"/>
    <property type="match status" value="1"/>
</dbReference>
<evidence type="ECO:0000256" key="2">
    <source>
        <dbReference type="SAM" id="MobiDB-lite"/>
    </source>
</evidence>
<dbReference type="InterPro" id="IPR001650">
    <property type="entry name" value="Helicase_C-like"/>
</dbReference>
<name>A0A845L8D4_9FIRM</name>
<dbReference type="InterPro" id="IPR050496">
    <property type="entry name" value="SNF2_RAD54_helicase_repair"/>
</dbReference>
<evidence type="ECO:0000259" key="4">
    <source>
        <dbReference type="PROSITE" id="PS51194"/>
    </source>
</evidence>
<dbReference type="Proteomes" id="UP000463470">
    <property type="component" value="Unassembled WGS sequence"/>
</dbReference>
<evidence type="ECO:0000313" key="5">
    <source>
        <dbReference type="EMBL" id="MZP31054.1"/>
    </source>
</evidence>
<evidence type="ECO:0000259" key="3">
    <source>
        <dbReference type="PROSITE" id="PS51192"/>
    </source>
</evidence>
<feature type="domain" description="Helicase ATP-binding" evidence="3">
    <location>
        <begin position="520"/>
        <end position="699"/>
    </location>
</feature>
<dbReference type="CDD" id="cd18012">
    <property type="entry name" value="DEXQc_arch_SWI2_SNF2"/>
    <property type="match status" value="1"/>
</dbReference>
<keyword evidence="6" id="KW-1185">Reference proteome</keyword>
<dbReference type="PROSITE" id="PS51192">
    <property type="entry name" value="HELICASE_ATP_BIND_1"/>
    <property type="match status" value="1"/>
</dbReference>
<evidence type="ECO:0000313" key="6">
    <source>
        <dbReference type="Proteomes" id="UP000463470"/>
    </source>
</evidence>
<dbReference type="InterPro" id="IPR014001">
    <property type="entry name" value="Helicase_ATP-bd"/>
</dbReference>
<dbReference type="PANTHER" id="PTHR45629:SF7">
    <property type="entry name" value="DNA EXCISION REPAIR PROTEIN ERCC-6-RELATED"/>
    <property type="match status" value="1"/>
</dbReference>
<dbReference type="PANTHER" id="PTHR45629">
    <property type="entry name" value="SNF2/RAD54 FAMILY MEMBER"/>
    <property type="match status" value="1"/>
</dbReference>
<dbReference type="Pfam" id="PF00271">
    <property type="entry name" value="Helicase_C"/>
    <property type="match status" value="1"/>
</dbReference>
<keyword evidence="5" id="KW-0067">ATP-binding</keyword>
<proteinExistence type="predicted"/>
<dbReference type="RefSeq" id="WP_161259575.1">
    <property type="nucleotide sequence ID" value="NZ_WXEY01000024.1"/>
</dbReference>
<feature type="region of interest" description="Disordered" evidence="2">
    <location>
        <begin position="278"/>
        <end position="297"/>
    </location>
</feature>
<dbReference type="Gene3D" id="3.40.50.300">
    <property type="entry name" value="P-loop containing nucleotide triphosphate hydrolases"/>
    <property type="match status" value="1"/>
</dbReference>
<reference evidence="5 6" key="1">
    <citation type="submission" date="2020-01" db="EMBL/GenBank/DDBJ databases">
        <title>Whole-genome sequence of Heliobacterium undosum DSM 13378.</title>
        <authorList>
            <person name="Kyndt J.A."/>
            <person name="Meyer T.E."/>
        </authorList>
    </citation>
    <scope>NUCLEOTIDE SEQUENCE [LARGE SCALE GENOMIC DNA]</scope>
    <source>
        <strain evidence="5 6">DSM 13378</strain>
    </source>
</reference>
<dbReference type="SUPFAM" id="SSF52540">
    <property type="entry name" value="P-loop containing nucleoside triphosphate hydrolases"/>
    <property type="match status" value="2"/>
</dbReference>
<accession>A0A845L8D4</accession>
<dbReference type="SMART" id="SM00487">
    <property type="entry name" value="DEXDc"/>
    <property type="match status" value="1"/>
</dbReference>
<dbReference type="InterPro" id="IPR022138">
    <property type="entry name" value="DUF3670"/>
</dbReference>
<dbReference type="InterPro" id="IPR049730">
    <property type="entry name" value="SNF2/RAD54-like_C"/>
</dbReference>